<feature type="transmembrane region" description="Helical" evidence="6">
    <location>
        <begin position="56"/>
        <end position="75"/>
    </location>
</feature>
<feature type="transmembrane region" description="Helical" evidence="6">
    <location>
        <begin position="306"/>
        <end position="332"/>
    </location>
</feature>
<dbReference type="InterPro" id="IPR004680">
    <property type="entry name" value="Cit_transptr-like_dom"/>
</dbReference>
<dbReference type="PANTHER" id="PTHR30354">
    <property type="entry name" value="GNT FAMILY GLUCONATE TRANSPORTER"/>
    <property type="match status" value="1"/>
</dbReference>
<feature type="transmembrane region" description="Helical" evidence="6">
    <location>
        <begin position="135"/>
        <end position="154"/>
    </location>
</feature>
<keyword evidence="5 6" id="KW-0472">Membrane</keyword>
<feature type="transmembrane region" description="Helical" evidence="6">
    <location>
        <begin position="253"/>
        <end position="286"/>
    </location>
</feature>
<organism evidence="8 9">
    <name type="scientific">Brevibacterium paucivorans</name>
    <dbReference type="NCBI Taxonomy" id="170994"/>
    <lineage>
        <taxon>Bacteria</taxon>
        <taxon>Bacillati</taxon>
        <taxon>Actinomycetota</taxon>
        <taxon>Actinomycetes</taxon>
        <taxon>Micrococcales</taxon>
        <taxon>Brevibacteriaceae</taxon>
        <taxon>Brevibacterium</taxon>
    </lineage>
</organism>
<keyword evidence="9" id="KW-1185">Reference proteome</keyword>
<keyword evidence="4 6" id="KW-1133">Transmembrane helix</keyword>
<evidence type="ECO:0000256" key="4">
    <source>
        <dbReference type="ARBA" id="ARBA00022989"/>
    </source>
</evidence>
<evidence type="ECO:0000259" key="7">
    <source>
        <dbReference type="Pfam" id="PF03600"/>
    </source>
</evidence>
<evidence type="ECO:0000313" key="9">
    <source>
        <dbReference type="Proteomes" id="UP000809290"/>
    </source>
</evidence>
<comment type="caution">
    <text evidence="8">The sequence shown here is derived from an EMBL/GenBank/DDBJ whole genome shotgun (WGS) entry which is preliminary data.</text>
</comment>
<reference evidence="8 9" key="1">
    <citation type="submission" date="2021-01" db="EMBL/GenBank/DDBJ databases">
        <title>Sequencing the genomes of 1000 actinobacteria strains.</title>
        <authorList>
            <person name="Klenk H.-P."/>
        </authorList>
    </citation>
    <scope>NUCLEOTIDE SEQUENCE [LARGE SCALE GENOMIC DNA]</scope>
    <source>
        <strain evidence="8 9">DSM 13657</strain>
    </source>
</reference>
<gene>
    <name evidence="8" type="ORF">JOE56_000277</name>
</gene>
<accession>A0ABS2SH61</accession>
<evidence type="ECO:0000256" key="3">
    <source>
        <dbReference type="ARBA" id="ARBA00022692"/>
    </source>
</evidence>
<feature type="transmembrane region" description="Helical" evidence="6">
    <location>
        <begin position="400"/>
        <end position="419"/>
    </location>
</feature>
<feature type="transmembrane region" description="Helical" evidence="6">
    <location>
        <begin position="367"/>
        <end position="388"/>
    </location>
</feature>
<evidence type="ECO:0000256" key="5">
    <source>
        <dbReference type="ARBA" id="ARBA00023136"/>
    </source>
</evidence>
<evidence type="ECO:0000256" key="6">
    <source>
        <dbReference type="SAM" id="Phobius"/>
    </source>
</evidence>
<feature type="transmembrane region" description="Helical" evidence="6">
    <location>
        <begin position="431"/>
        <end position="451"/>
    </location>
</feature>
<feature type="transmembrane region" description="Helical" evidence="6">
    <location>
        <begin position="95"/>
        <end position="123"/>
    </location>
</feature>
<feature type="transmembrane region" description="Helical" evidence="6">
    <location>
        <begin position="344"/>
        <end position="361"/>
    </location>
</feature>
<sequence>MLVVIGFILVFAIVVLLVTRKVSPIVAFSILPLIAGLLAGFSLPELGKFMGEGINTVMPTAVLFIFAILFFGLMRDRGLFDPIVNGLVGLIRERPVGLTLVTVLVAMVTHVDGVGATTFLLTIPALLPVYDRMKVRRLVLVMLTGLTAGIVNMVPWGGPTLRAATAIDEDVRELWLPLVFVQIFGILLIISLAVFMGRVETKRIAAGLNDNLLLAHTAHGSFASDEVSKEQVPPEKTSTDACLSLSVRDWKFWANAVIALAVLVGLFLGVMPLHLLFLIGFGVALLVNFRSAESQDGSLARHAKDALSMGGILIIVGVFLGVLTGTGMLSAMGDALVSLTPQGAAMWVHIAFAVFAVPLGMSFGPDAMFFGILPLIVEVAAGAGVPSIDVARAILIAENTGFSISPVVPSVYLLVGLAGVKLGDHIRFTFFWAWAISVILLIFALLTGIVGF</sequence>
<dbReference type="EMBL" id="JAFBCP010000001">
    <property type="protein sequence ID" value="MBM7815583.1"/>
    <property type="molecule type" value="Genomic_DNA"/>
</dbReference>
<keyword evidence="2" id="KW-0813">Transport</keyword>
<evidence type="ECO:0000256" key="2">
    <source>
        <dbReference type="ARBA" id="ARBA00022448"/>
    </source>
</evidence>
<feature type="domain" description="Citrate transporter-like" evidence="7">
    <location>
        <begin position="15"/>
        <end position="396"/>
    </location>
</feature>
<feature type="transmembrane region" description="Helical" evidence="6">
    <location>
        <begin position="27"/>
        <end position="44"/>
    </location>
</feature>
<keyword evidence="3 6" id="KW-0812">Transmembrane</keyword>
<protein>
    <submittedName>
        <fullName evidence="8">CitMHS family citrate-Mg2+:H+ or citrate-Ca2+:H+ symporter</fullName>
    </submittedName>
</protein>
<feature type="transmembrane region" description="Helical" evidence="6">
    <location>
        <begin position="174"/>
        <end position="195"/>
    </location>
</feature>
<dbReference type="InterPro" id="IPR003474">
    <property type="entry name" value="Glcn_transporter"/>
</dbReference>
<dbReference type="PANTHER" id="PTHR30354:SF26">
    <property type="entry name" value="TRANSPORTER, PUTATIVE-RELATED"/>
    <property type="match status" value="1"/>
</dbReference>
<dbReference type="RefSeq" id="WP_204514502.1">
    <property type="nucleotide sequence ID" value="NZ_JAFBCP010000001.1"/>
</dbReference>
<dbReference type="Proteomes" id="UP000809290">
    <property type="component" value="Unassembled WGS sequence"/>
</dbReference>
<name>A0ABS2SH61_9MICO</name>
<comment type="subcellular location">
    <subcellularLocation>
        <location evidence="1">Membrane</location>
        <topology evidence="1">Multi-pass membrane protein</topology>
    </subcellularLocation>
</comment>
<evidence type="ECO:0000256" key="1">
    <source>
        <dbReference type="ARBA" id="ARBA00004141"/>
    </source>
</evidence>
<dbReference type="NCBIfam" id="TIGR00784">
    <property type="entry name" value="citMHS"/>
    <property type="match status" value="1"/>
</dbReference>
<proteinExistence type="predicted"/>
<evidence type="ECO:0000313" key="8">
    <source>
        <dbReference type="EMBL" id="MBM7815583.1"/>
    </source>
</evidence>
<dbReference type="InterPro" id="IPR014738">
    <property type="entry name" value="Citrate_transporter"/>
</dbReference>
<dbReference type="Pfam" id="PF03600">
    <property type="entry name" value="CitMHS"/>
    <property type="match status" value="1"/>
</dbReference>